<accession>A0A5N7BKV6</accession>
<name>A0A5N7BKV6_9EURO</name>
<evidence type="ECO:0008006" key="3">
    <source>
        <dbReference type="Google" id="ProtNLM"/>
    </source>
</evidence>
<dbReference type="Gene3D" id="1.10.10.10">
    <property type="entry name" value="Winged helix-like DNA-binding domain superfamily/Winged helix DNA-binding domain"/>
    <property type="match status" value="1"/>
</dbReference>
<evidence type="ECO:0000313" key="1">
    <source>
        <dbReference type="EMBL" id="KAE8382426.1"/>
    </source>
</evidence>
<protein>
    <recommendedName>
        <fullName evidence="3">ATP-dependent DNA helicase RecQ zinc-binding domain-containing protein</fullName>
    </recommendedName>
</protein>
<dbReference type="Proteomes" id="UP000326198">
    <property type="component" value="Unassembled WGS sequence"/>
</dbReference>
<dbReference type="InterPro" id="IPR036388">
    <property type="entry name" value="WH-like_DNA-bd_sf"/>
</dbReference>
<gene>
    <name evidence="1" type="ORF">BDV26DRAFT_253448</name>
</gene>
<evidence type="ECO:0000313" key="2">
    <source>
        <dbReference type="Proteomes" id="UP000326198"/>
    </source>
</evidence>
<reference evidence="1 2" key="1">
    <citation type="submission" date="2019-04" db="EMBL/GenBank/DDBJ databases">
        <title>Friends and foes A comparative genomics studyof 23 Aspergillus species from section Flavi.</title>
        <authorList>
            <consortium name="DOE Joint Genome Institute"/>
            <person name="Kjaerbolling I."/>
            <person name="Vesth T."/>
            <person name="Frisvad J.C."/>
            <person name="Nybo J.L."/>
            <person name="Theobald S."/>
            <person name="Kildgaard S."/>
            <person name="Isbrandt T."/>
            <person name="Kuo A."/>
            <person name="Sato A."/>
            <person name="Lyhne E.K."/>
            <person name="Kogle M.E."/>
            <person name="Wiebenga A."/>
            <person name="Kun R.S."/>
            <person name="Lubbers R.J."/>
            <person name="Makela M.R."/>
            <person name="Barry K."/>
            <person name="Chovatia M."/>
            <person name="Clum A."/>
            <person name="Daum C."/>
            <person name="Haridas S."/>
            <person name="He G."/>
            <person name="LaButti K."/>
            <person name="Lipzen A."/>
            <person name="Mondo S."/>
            <person name="Riley R."/>
            <person name="Salamov A."/>
            <person name="Simmons B.A."/>
            <person name="Magnuson J.K."/>
            <person name="Henrissat B."/>
            <person name="Mortensen U.H."/>
            <person name="Larsen T.O."/>
            <person name="Devries R.P."/>
            <person name="Grigoriev I.V."/>
            <person name="Machida M."/>
            <person name="Baker S.E."/>
            <person name="Andersen M.R."/>
        </authorList>
    </citation>
    <scope>NUCLEOTIDE SEQUENCE [LARGE SCALE GENOMIC DNA]</scope>
    <source>
        <strain evidence="1 2">IBT 29228</strain>
    </source>
</reference>
<dbReference type="OrthoDB" id="10261556at2759"/>
<organism evidence="1 2">
    <name type="scientific">Aspergillus bertholletiae</name>
    <dbReference type="NCBI Taxonomy" id="1226010"/>
    <lineage>
        <taxon>Eukaryota</taxon>
        <taxon>Fungi</taxon>
        <taxon>Dikarya</taxon>
        <taxon>Ascomycota</taxon>
        <taxon>Pezizomycotina</taxon>
        <taxon>Eurotiomycetes</taxon>
        <taxon>Eurotiomycetidae</taxon>
        <taxon>Eurotiales</taxon>
        <taxon>Aspergillaceae</taxon>
        <taxon>Aspergillus</taxon>
        <taxon>Aspergillus subgen. Circumdati</taxon>
    </lineage>
</organism>
<proteinExistence type="predicted"/>
<keyword evidence="2" id="KW-1185">Reference proteome</keyword>
<sequence length="240" mass="27016">MPTYHLTLKHDTSAEGKAIFSNAVHKVKYHHIDVNAVARAARLTRTDIVKKLNQLNEHGHIELKTSGIEHRYLILKALPQTDREIEAVTDRLYADLQARETDALHRGRQVIDLITGRKCFARALAEHFGMDLPGGGASCGHCTFCLTATPITPPSWAPRRTTAGTIQRVLEATPVRDDPRFLARVAFGIKSPRVMMLNLDKSHVLASLVDHDFEDLLREFTKACQGRLRDFRLIDNRKSP</sequence>
<dbReference type="AlphaFoldDB" id="A0A5N7BKV6"/>
<dbReference type="EMBL" id="ML736162">
    <property type="protein sequence ID" value="KAE8382426.1"/>
    <property type="molecule type" value="Genomic_DNA"/>
</dbReference>